<dbReference type="GO" id="GO:0006401">
    <property type="term" value="P:RNA catabolic process"/>
    <property type="evidence" value="ECO:0007669"/>
    <property type="project" value="InterPro"/>
</dbReference>
<dbReference type="Gene3D" id="1.25.40.10">
    <property type="entry name" value="Tetratricopeptide repeat domain"/>
    <property type="match status" value="1"/>
</dbReference>
<dbReference type="SUPFAM" id="SSF48452">
    <property type="entry name" value="TPR-like"/>
    <property type="match status" value="1"/>
</dbReference>
<dbReference type="GO" id="GO:0055087">
    <property type="term" value="C:Ski complex"/>
    <property type="evidence" value="ECO:0007669"/>
    <property type="project" value="InterPro"/>
</dbReference>
<dbReference type="WBParaSite" id="PTRK_0000023000.1">
    <property type="protein sequence ID" value="PTRK_0000023000.1"/>
    <property type="gene ID" value="PTRK_0000023000"/>
</dbReference>
<protein>
    <submittedName>
        <fullName evidence="5">TPR_REGION domain-containing protein</fullName>
    </submittedName>
</protein>
<name>A0A0N4Z0K0_PARTI</name>
<organism evidence="4 5">
    <name type="scientific">Parastrongyloides trichosuri</name>
    <name type="common">Possum-specific nematode worm</name>
    <dbReference type="NCBI Taxonomy" id="131310"/>
    <lineage>
        <taxon>Eukaryota</taxon>
        <taxon>Metazoa</taxon>
        <taxon>Ecdysozoa</taxon>
        <taxon>Nematoda</taxon>
        <taxon>Chromadorea</taxon>
        <taxon>Rhabditida</taxon>
        <taxon>Tylenchina</taxon>
        <taxon>Panagrolaimomorpha</taxon>
        <taxon>Strongyloidoidea</taxon>
        <taxon>Strongyloididae</taxon>
        <taxon>Parastrongyloides</taxon>
    </lineage>
</organism>
<dbReference type="AlphaFoldDB" id="A0A0N4Z0K0"/>
<keyword evidence="1" id="KW-0677">Repeat</keyword>
<feature type="repeat" description="TPR" evidence="3">
    <location>
        <begin position="38"/>
        <end position="71"/>
    </location>
</feature>
<evidence type="ECO:0000313" key="5">
    <source>
        <dbReference type="WBParaSite" id="PTRK_0000023000.1"/>
    </source>
</evidence>
<keyword evidence="2 3" id="KW-0802">TPR repeat</keyword>
<evidence type="ECO:0000256" key="2">
    <source>
        <dbReference type="ARBA" id="ARBA00022803"/>
    </source>
</evidence>
<sequence length="1168" mass="134891">MSVMQEMIDNVKKLVKEKKFPEAVVEAENVLSYNVKDYNLYMFTANAYLETKSYEKCYKILIKAIDLKPENRTAYAGILKLYTEGHIKGSDMVVKSIKVLISLDSKDSTKIENYQKTLKKLYMELNDFDSIKELLKNDNSMLADLLDKPVINNLSKDLFEICFKNAVKNREIKLPISIWLNVWQKLYDTKLEMDPQDYLVFLYKFFGEKNVSDIEISYVLACNLLLEIISGWYELGYIDKEKLHIVDTYKIKSTIEDGEIFIAFKKSIELLKLLIKDDSYASHSMTAQIYIPISKSYHAYIAPFSTALLTLFCLTHNYYAASPFISEIFSKGRHYPDIDNNRIFSMYYSTLLEIKWFFGKIIDFPIYRNYGNCLKGKYYLNLFAANPENKIKLSENDLTRGLEIFYKRYPGTKDVVDYVNGKGKLEIILKSQSLFTVSSVIPYLCKNGFDVPSGELNIVLKSLSVLHDKNKNEPYVLYCITMLLKKKHPREAWKYMSQLYPRLCFMRSFTSEMLKLGKVLNIPNKDLLYVMDAYCKYGPIDHKFMLEYSRTLLLDKQYKKLVNKFSTYAHEDFNYESIKGEITLTEFHQMLITLSYSYREMGLYKKGISVIKSLRNSEPNIFRKYCILTILCLISDKNFLEAVTFYKSLNLPKQGHDKVYSLALYAYYELLSGSAPFSNQKLLFLNEISDLLACDIGGSNNAFKLILPIARRSFCLELAILDKSLINEVVLPEFFTSSEDVQFQAANIAFNETLSVISENSDKPIEFCHIREVVRCLLIKYKLENIPNYLDIALECLDSMEKKVSEGMSFELIICRSIILIMKNKFEEAKDLLNMATQIEKKSLSTWFLLFVTEILSDNINNENMISIVKNCITINNNDPLVPIMVVIAALNRSDNSRYYECESWEYLFKQVIQSAIRGQSLTVLEVFAFFKLLKPNKTKSIIENSESEDCWFAFKSITGRKNISYRNNTKEIGILLRSFAAQELNDISTAEEIIGKVNESGNELLRTISGLISGIKILKNGGSKEDVLAKLKEAPLIHNVEKAFESLGSIENVSVEGIKTLIQAIDNDDAELFKKAFSPKYVSLILAYVYSKDIKISKKLTEIMKTFPTNNLMKCNPYDNLEIRELIGLNRTRKEKELNPVTESEGDKVLLEKSLYLKLMYLKERYQ</sequence>
<proteinExistence type="predicted"/>
<accession>A0A0N4Z0K0</accession>
<dbReference type="InterPro" id="IPR039226">
    <property type="entry name" value="Ski3/TTC37"/>
</dbReference>
<reference evidence="5" key="1">
    <citation type="submission" date="2017-02" db="UniProtKB">
        <authorList>
            <consortium name="WormBaseParasite"/>
        </authorList>
    </citation>
    <scope>IDENTIFICATION</scope>
</reference>
<dbReference type="Proteomes" id="UP000038045">
    <property type="component" value="Unplaced"/>
</dbReference>
<evidence type="ECO:0000313" key="4">
    <source>
        <dbReference type="Proteomes" id="UP000038045"/>
    </source>
</evidence>
<dbReference type="InterPro" id="IPR019734">
    <property type="entry name" value="TPR_rpt"/>
</dbReference>
<dbReference type="PROSITE" id="PS50005">
    <property type="entry name" value="TPR"/>
    <property type="match status" value="1"/>
</dbReference>
<dbReference type="PANTHER" id="PTHR15704:SF7">
    <property type="entry name" value="SUPERKILLER COMPLEX PROTEIN 3"/>
    <property type="match status" value="1"/>
</dbReference>
<evidence type="ECO:0000256" key="3">
    <source>
        <dbReference type="PROSITE-ProRule" id="PRU00339"/>
    </source>
</evidence>
<evidence type="ECO:0000256" key="1">
    <source>
        <dbReference type="ARBA" id="ARBA00022737"/>
    </source>
</evidence>
<dbReference type="InterPro" id="IPR011990">
    <property type="entry name" value="TPR-like_helical_dom_sf"/>
</dbReference>
<keyword evidence="4" id="KW-1185">Reference proteome</keyword>
<dbReference type="PANTHER" id="PTHR15704">
    <property type="entry name" value="SUPERKILLER 3 PROTEIN-RELATED"/>
    <property type="match status" value="1"/>
</dbReference>